<name>A0A914Z9Y0_9BILA</name>
<dbReference type="AlphaFoldDB" id="A0A914Z9Y0"/>
<feature type="compositionally biased region" description="Low complexity" evidence="1">
    <location>
        <begin position="97"/>
        <end position="117"/>
    </location>
</feature>
<proteinExistence type="predicted"/>
<feature type="region of interest" description="Disordered" evidence="1">
    <location>
        <begin position="92"/>
        <end position="117"/>
    </location>
</feature>
<dbReference type="WBParaSite" id="PSU_v2.g7050.t1">
    <property type="protein sequence ID" value="PSU_v2.g7050.t1"/>
    <property type="gene ID" value="PSU_v2.g7050"/>
</dbReference>
<organism evidence="2 3">
    <name type="scientific">Panagrolaimus superbus</name>
    <dbReference type="NCBI Taxonomy" id="310955"/>
    <lineage>
        <taxon>Eukaryota</taxon>
        <taxon>Metazoa</taxon>
        <taxon>Ecdysozoa</taxon>
        <taxon>Nematoda</taxon>
        <taxon>Chromadorea</taxon>
        <taxon>Rhabditida</taxon>
        <taxon>Tylenchina</taxon>
        <taxon>Panagrolaimomorpha</taxon>
        <taxon>Panagrolaimoidea</taxon>
        <taxon>Panagrolaimidae</taxon>
        <taxon>Panagrolaimus</taxon>
    </lineage>
</organism>
<reference evidence="3" key="1">
    <citation type="submission" date="2022-11" db="UniProtKB">
        <authorList>
            <consortium name="WormBaseParasite"/>
        </authorList>
    </citation>
    <scope>IDENTIFICATION</scope>
</reference>
<feature type="region of interest" description="Disordered" evidence="1">
    <location>
        <begin position="133"/>
        <end position="156"/>
    </location>
</feature>
<evidence type="ECO:0000256" key="1">
    <source>
        <dbReference type="SAM" id="MobiDB-lite"/>
    </source>
</evidence>
<feature type="region of interest" description="Disordered" evidence="1">
    <location>
        <begin position="320"/>
        <end position="344"/>
    </location>
</feature>
<dbReference type="Proteomes" id="UP000887577">
    <property type="component" value="Unplaced"/>
</dbReference>
<feature type="region of interest" description="Disordered" evidence="1">
    <location>
        <begin position="403"/>
        <end position="441"/>
    </location>
</feature>
<sequence>MQLRAYITINGTKPTRSLLPFSFENAKVEDLCTFVAEKCFCPPGSTYKVSVKALFELGDSAASTFYAVSPEVTLEDNAEMIVVVDPPSGDAASFQLPVQSPSRHHSSQSQPSTPLLSQATSMDASLTSCFEDSFQPRPSSQRSLTSRPAPTVTAGTSNDAAFLDQINALLSSQSSSATLAADTPATLAIPATTLLLAVYFSQRQAVEDAFLGMKPDETILLSNVDVHAFFDLPVRKSALHVLQNPMDHSMEIRDAAKSQAKKSLVELLVKAYPDYNSPSKAIQPVTEFLAHATGNDWFLQLTTSNGTNLIMNAFKKRKSRYRQSIDPKESPRTPGKKKKISVQPPIPEDLDAAAVALARCSSAKEMHDLVAETAPHRCTWIGKVPMLHLRRLITVIAPDPAAATSTLASSETNDEPVTDETDGPADDSRPPQEEEEAIQIE</sequence>
<evidence type="ECO:0000313" key="3">
    <source>
        <dbReference type="WBParaSite" id="PSU_v2.g7050.t1"/>
    </source>
</evidence>
<accession>A0A914Z9Y0</accession>
<feature type="compositionally biased region" description="Acidic residues" evidence="1">
    <location>
        <begin position="412"/>
        <end position="425"/>
    </location>
</feature>
<protein>
    <submittedName>
        <fullName evidence="3">Uncharacterized protein</fullName>
    </submittedName>
</protein>
<evidence type="ECO:0000313" key="2">
    <source>
        <dbReference type="Proteomes" id="UP000887577"/>
    </source>
</evidence>
<keyword evidence="2" id="KW-1185">Reference proteome</keyword>